<dbReference type="InterPro" id="IPR024459">
    <property type="entry name" value="Acb1-like_N"/>
</dbReference>
<dbReference type="Pfam" id="PF06381">
    <property type="entry name" value="Phage_portal_3"/>
    <property type="match status" value="1"/>
</dbReference>
<evidence type="ECO:0000259" key="2">
    <source>
        <dbReference type="Pfam" id="PF06381"/>
    </source>
</evidence>
<accession>A0A8S5N578</accession>
<feature type="compositionally biased region" description="Basic residues" evidence="1">
    <location>
        <begin position="1"/>
        <end position="10"/>
    </location>
</feature>
<protein>
    <submittedName>
        <fullName evidence="3">Portal</fullName>
    </submittedName>
</protein>
<proteinExistence type="predicted"/>
<sequence length="497" mass="56848">MAKNKHRRGKYQPAAPQDNNKQELVAANSSDNPELLIRQGKIIGGLTAENSIECALRLTDWDIDNYNQSLSGVNAYNNISLEMLSLQWVLLTYLYKTFGILGKVVDIPVDDAYKDGGFDLEAYSINEDDVKKLQDAIENNQDLEQIKTAQKWARLYGGAALIAITDNDLASPLRPESLYNRPLEFLPVDRWQLTYSLPNVKMRGGTWALTNYQGIWSERKDDLKGLQQIHPSRVFVVSGKNAPFLIMQQLQGWGMSVYEQIFQDMSQFFKARNVLFELVDEAKTDVLKLATMQTALSSQQGERALQKMVDMIARNKNYKSQLTLSKDDEYEQKQIAFSGFEGILREIRIMMAGSANIPVNKLWGEGVTGFGSGEDSLENYNSQIENEVRTPANPLIKWVLKLRCYQCFGYEVDDLVKTWKPLRVLSAIDEQNITDHKVANVLQLFDRQLLSPQEIMEYLKKQQIFIQDTKALRGELEDMPLWNQQQNFTETKDIVKE</sequence>
<feature type="region of interest" description="Disordered" evidence="1">
    <location>
        <begin position="1"/>
        <end position="23"/>
    </location>
</feature>
<evidence type="ECO:0000256" key="1">
    <source>
        <dbReference type="SAM" id="MobiDB-lite"/>
    </source>
</evidence>
<evidence type="ECO:0000313" key="3">
    <source>
        <dbReference type="EMBL" id="DAD89809.1"/>
    </source>
</evidence>
<dbReference type="EMBL" id="BK015070">
    <property type="protein sequence ID" value="DAD89809.1"/>
    <property type="molecule type" value="Genomic_DNA"/>
</dbReference>
<organism evidence="3">
    <name type="scientific">Myoviridae sp. ctsip2</name>
    <dbReference type="NCBI Taxonomy" id="2826705"/>
    <lineage>
        <taxon>Viruses</taxon>
        <taxon>Duplodnaviria</taxon>
        <taxon>Heunggongvirae</taxon>
        <taxon>Uroviricota</taxon>
        <taxon>Caudoviricetes</taxon>
    </lineage>
</organism>
<reference evidence="3" key="1">
    <citation type="journal article" date="2021" name="Proc. Natl. Acad. Sci. U.S.A.">
        <title>A Catalog of Tens of Thousands of Viruses from Human Metagenomes Reveals Hidden Associations with Chronic Diseases.</title>
        <authorList>
            <person name="Tisza M.J."/>
            <person name="Buck C.B."/>
        </authorList>
    </citation>
    <scope>NUCLEOTIDE SEQUENCE</scope>
    <source>
        <strain evidence="3">Ctsip2</strain>
    </source>
</reference>
<feature type="domain" description="Anti-CBASS protein Acb1-like N-terminal" evidence="2">
    <location>
        <begin position="93"/>
        <end position="436"/>
    </location>
</feature>
<name>A0A8S5N578_9CAUD</name>